<keyword evidence="12 15" id="KW-0456">Lyase</keyword>
<evidence type="ECO:0000259" key="16">
    <source>
        <dbReference type="Pfam" id="PF00425"/>
    </source>
</evidence>
<dbReference type="NCBIfam" id="TIGR00564">
    <property type="entry name" value="trpE_most"/>
    <property type="match status" value="1"/>
</dbReference>
<evidence type="ECO:0000256" key="14">
    <source>
        <dbReference type="ARBA" id="ARBA00047683"/>
    </source>
</evidence>
<protein>
    <recommendedName>
        <fullName evidence="6 15">Anthranilate synthase component 1</fullName>
        <ecNumber evidence="5 15">4.1.3.27</ecNumber>
    </recommendedName>
</protein>
<keyword evidence="7 15" id="KW-0028">Amino-acid biosynthesis</keyword>
<dbReference type="EC" id="4.1.3.27" evidence="5 15"/>
<accession>A0A2A8D790</accession>
<evidence type="ECO:0000256" key="5">
    <source>
        <dbReference type="ARBA" id="ARBA00012266"/>
    </source>
</evidence>
<comment type="cofactor">
    <cofactor evidence="1 15">
        <name>Mg(2+)</name>
        <dbReference type="ChEBI" id="CHEBI:18420"/>
    </cofactor>
</comment>
<dbReference type="Gene3D" id="3.60.120.10">
    <property type="entry name" value="Anthranilate synthase"/>
    <property type="match status" value="1"/>
</dbReference>
<keyword evidence="19" id="KW-1185">Reference proteome</keyword>
<name>A0A2A8D790_9MICC</name>
<dbReference type="Pfam" id="PF04715">
    <property type="entry name" value="Anth_synt_I_N"/>
    <property type="match status" value="1"/>
</dbReference>
<reference evidence="18" key="1">
    <citation type="submission" date="2017-10" db="EMBL/GenBank/DDBJ databases">
        <title>Kefir isolates.</title>
        <authorList>
            <person name="Kim Y."/>
            <person name="Blasche S."/>
        </authorList>
    </citation>
    <scope>NUCLEOTIDE SEQUENCE [LARGE SCALE GENOMIC DNA]</scope>
    <source>
        <strain evidence="18">OG2-2</strain>
    </source>
</reference>
<keyword evidence="11 15" id="KW-0057">Aromatic amino acid biosynthesis</keyword>
<dbReference type="PRINTS" id="PR00095">
    <property type="entry name" value="ANTSNTHASEI"/>
</dbReference>
<keyword evidence="10 15" id="KW-0460">Magnesium</keyword>
<dbReference type="InterPro" id="IPR019999">
    <property type="entry name" value="Anth_synth_I-like"/>
</dbReference>
<dbReference type="InterPro" id="IPR005801">
    <property type="entry name" value="ADC_synthase"/>
</dbReference>
<dbReference type="Pfam" id="PF00425">
    <property type="entry name" value="Chorismate_bind"/>
    <property type="match status" value="1"/>
</dbReference>
<evidence type="ECO:0000256" key="7">
    <source>
        <dbReference type="ARBA" id="ARBA00022605"/>
    </source>
</evidence>
<dbReference type="AlphaFoldDB" id="A0A2A8D790"/>
<gene>
    <name evidence="15" type="primary">trpE</name>
    <name evidence="18" type="ORF">CRM92_01040</name>
</gene>
<dbReference type="PANTHER" id="PTHR11236">
    <property type="entry name" value="AMINOBENZOATE/ANTHRANILATE SYNTHASE"/>
    <property type="match status" value="1"/>
</dbReference>
<evidence type="ECO:0000256" key="1">
    <source>
        <dbReference type="ARBA" id="ARBA00001946"/>
    </source>
</evidence>
<comment type="similarity">
    <text evidence="3 15">Belongs to the anthranilate synthase component I family.</text>
</comment>
<dbReference type="InterPro" id="IPR015890">
    <property type="entry name" value="Chorismate_C"/>
</dbReference>
<dbReference type="PANTHER" id="PTHR11236:SF46">
    <property type="entry name" value="ANTHRANILATE SYNTHASE COMPONENT 1"/>
    <property type="match status" value="1"/>
</dbReference>
<feature type="domain" description="Chorismate-utilising enzyme C-terminal" evidence="16">
    <location>
        <begin position="247"/>
        <end position="504"/>
    </location>
</feature>
<sequence length="530" mass="57971">MQDLGIISPSLEEFRERAVTHRVIPVCIKILADSLTPIGIYRSLVLHDGAADPGTFLLESAKTATEGESAAWDRYSFIGASSRSTLTTRDGKIYWQGQTPAGAPTEGDPVEAIDQTLRMLHTEPVPGLPPLTSGLVGYLGWDVVRRWENLPYPPADDVNLPEFALNMVSDMAIHDNTDGTALLIANAINFNGTDENVDDAYVDAVERLHRMLQQLEQGASETASVLTGVSEVNDRIHREVTQTWSVQGYQDAIDRCKKNIIDGDVFQIVISRRFEVETGADALDVYRVLRQSNPSPYMYLFNFEDAEDVPFQIVGSSPEALVTLKEGRATSHPIAGSRPRGATREQDIALAEELLADQKERSEHLMLVDLARNDLSRIAKPGTVSVDEFMVIERFSHIMHISSSVSAELDPQFSAYDVLRVAFPAGTLSGAPKPRAMQLIDEYEPTRRGVYGGVCGYFDFAGNMDMAIAIRTAVLKGTKAYVQAGAGIVMDSNPESETEETVNKSAAPLRAVLTASGLKPLQTKRVTTAD</sequence>
<evidence type="ECO:0000256" key="13">
    <source>
        <dbReference type="ARBA" id="ARBA00025634"/>
    </source>
</evidence>
<dbReference type="SUPFAM" id="SSF56322">
    <property type="entry name" value="ADC synthase"/>
    <property type="match status" value="1"/>
</dbReference>
<evidence type="ECO:0000256" key="10">
    <source>
        <dbReference type="ARBA" id="ARBA00022842"/>
    </source>
</evidence>
<evidence type="ECO:0000256" key="9">
    <source>
        <dbReference type="ARBA" id="ARBA00022822"/>
    </source>
</evidence>
<dbReference type="NCBIfam" id="NF010086">
    <property type="entry name" value="PRK13571.1"/>
    <property type="match status" value="1"/>
</dbReference>
<dbReference type="GO" id="GO:0046872">
    <property type="term" value="F:metal ion binding"/>
    <property type="evidence" value="ECO:0007669"/>
    <property type="project" value="UniProtKB-KW"/>
</dbReference>
<evidence type="ECO:0000256" key="12">
    <source>
        <dbReference type="ARBA" id="ARBA00023239"/>
    </source>
</evidence>
<keyword evidence="9 15" id="KW-0822">Tryptophan biosynthesis</keyword>
<evidence type="ECO:0000259" key="17">
    <source>
        <dbReference type="Pfam" id="PF04715"/>
    </source>
</evidence>
<dbReference type="EMBL" id="PDEV01000001">
    <property type="protein sequence ID" value="PEN16657.1"/>
    <property type="molecule type" value="Genomic_DNA"/>
</dbReference>
<evidence type="ECO:0000256" key="3">
    <source>
        <dbReference type="ARBA" id="ARBA00009562"/>
    </source>
</evidence>
<feature type="domain" description="Anthranilate synthase component I N-terminal" evidence="17">
    <location>
        <begin position="33"/>
        <end position="179"/>
    </location>
</feature>
<proteinExistence type="inferred from homology"/>
<organism evidence="18 19">
    <name type="scientific">Rothia dentocariosa</name>
    <dbReference type="NCBI Taxonomy" id="2047"/>
    <lineage>
        <taxon>Bacteria</taxon>
        <taxon>Bacillati</taxon>
        <taxon>Actinomycetota</taxon>
        <taxon>Actinomycetes</taxon>
        <taxon>Micrococcales</taxon>
        <taxon>Micrococcaceae</taxon>
        <taxon>Rothia</taxon>
    </lineage>
</organism>
<comment type="catalytic activity">
    <reaction evidence="14 15">
        <text>chorismate + L-glutamine = anthranilate + pyruvate + L-glutamate + H(+)</text>
        <dbReference type="Rhea" id="RHEA:21732"/>
        <dbReference type="ChEBI" id="CHEBI:15361"/>
        <dbReference type="ChEBI" id="CHEBI:15378"/>
        <dbReference type="ChEBI" id="CHEBI:16567"/>
        <dbReference type="ChEBI" id="CHEBI:29748"/>
        <dbReference type="ChEBI" id="CHEBI:29985"/>
        <dbReference type="ChEBI" id="CHEBI:58359"/>
        <dbReference type="EC" id="4.1.3.27"/>
    </reaction>
</comment>
<comment type="function">
    <text evidence="13 15">Part of a heterotetrameric complex that catalyzes the two-step biosynthesis of anthranilate, an intermediate in the biosynthesis of L-tryptophan. In the first step, the glutamine-binding beta subunit (TrpG) of anthranilate synthase (AS) provides the glutamine amidotransferase activity which generates ammonia as a substrate that, along with chorismate, is used in the second step, catalyzed by the large alpha subunit of AS (TrpE) to produce anthranilate. In the absence of TrpG, TrpE can synthesize anthranilate directly from chorismate and high concentrations of ammonia.</text>
</comment>
<evidence type="ECO:0000313" key="18">
    <source>
        <dbReference type="EMBL" id="PEN16657.1"/>
    </source>
</evidence>
<dbReference type="InterPro" id="IPR005256">
    <property type="entry name" value="Anth_synth_I_PabB"/>
</dbReference>
<evidence type="ECO:0000256" key="4">
    <source>
        <dbReference type="ARBA" id="ARBA00011575"/>
    </source>
</evidence>
<evidence type="ECO:0000256" key="15">
    <source>
        <dbReference type="RuleBase" id="RU364045"/>
    </source>
</evidence>
<evidence type="ECO:0000313" key="19">
    <source>
        <dbReference type="Proteomes" id="UP000219947"/>
    </source>
</evidence>
<evidence type="ECO:0000256" key="8">
    <source>
        <dbReference type="ARBA" id="ARBA00022723"/>
    </source>
</evidence>
<dbReference type="Proteomes" id="UP000219947">
    <property type="component" value="Unassembled WGS sequence"/>
</dbReference>
<keyword evidence="8 15" id="KW-0479">Metal-binding</keyword>
<evidence type="ECO:0000256" key="2">
    <source>
        <dbReference type="ARBA" id="ARBA00004873"/>
    </source>
</evidence>
<evidence type="ECO:0000256" key="11">
    <source>
        <dbReference type="ARBA" id="ARBA00023141"/>
    </source>
</evidence>
<comment type="caution">
    <text evidence="18">The sequence shown here is derived from an EMBL/GenBank/DDBJ whole genome shotgun (WGS) entry which is preliminary data.</text>
</comment>
<dbReference type="GO" id="GO:0000162">
    <property type="term" value="P:L-tryptophan biosynthetic process"/>
    <property type="evidence" value="ECO:0007669"/>
    <property type="project" value="UniProtKB-UniPathway"/>
</dbReference>
<dbReference type="InterPro" id="IPR006805">
    <property type="entry name" value="Anth_synth_I_N"/>
</dbReference>
<evidence type="ECO:0000256" key="6">
    <source>
        <dbReference type="ARBA" id="ARBA00020653"/>
    </source>
</evidence>
<comment type="subunit">
    <text evidence="4 15">Heterotetramer consisting of two non-identical subunits: a beta subunit (TrpG) and a large alpha subunit (TrpE).</text>
</comment>
<dbReference type="GO" id="GO:0004049">
    <property type="term" value="F:anthranilate synthase activity"/>
    <property type="evidence" value="ECO:0007669"/>
    <property type="project" value="UniProtKB-EC"/>
</dbReference>
<dbReference type="UniPathway" id="UPA00035">
    <property type="reaction ID" value="UER00040"/>
</dbReference>
<comment type="pathway">
    <text evidence="2 15">Amino-acid biosynthesis; L-tryptophan biosynthesis; L-tryptophan from chorismate: step 1/5.</text>
</comment>
<dbReference type="RefSeq" id="WP_070662615.1">
    <property type="nucleotide sequence ID" value="NZ_JAOVAQ010000001.1"/>
</dbReference>